<keyword evidence="2" id="KW-0614">Plasmid</keyword>
<evidence type="ECO:0000259" key="1">
    <source>
        <dbReference type="SMART" id="SM00507"/>
    </source>
</evidence>
<dbReference type="AlphaFoldDB" id="A0A1W6AJK9"/>
<protein>
    <submittedName>
        <fullName evidence="2">HNH endonuclease</fullName>
    </submittedName>
</protein>
<reference evidence="2 3" key="1">
    <citation type="submission" date="2017-04" db="EMBL/GenBank/DDBJ databases">
        <title>The Characteristic of a Fine Plant Growth-Promoting Rhizobacteria Bacillus mycoides Gnyt1 and its Whole Genome Sequencing Analysis.</title>
        <authorList>
            <person name="Li J.H."/>
            <person name="Yao T."/>
        </authorList>
    </citation>
    <scope>NUCLEOTIDE SEQUENCE [LARGE SCALE GENOMIC DNA]</scope>
    <source>
        <strain evidence="2 3">Gnyt1</strain>
        <plasmid evidence="3">Plasmid unnamed6</plasmid>
    </source>
</reference>
<dbReference type="SMART" id="SM00507">
    <property type="entry name" value="HNHc"/>
    <property type="match status" value="1"/>
</dbReference>
<dbReference type="InterPro" id="IPR003615">
    <property type="entry name" value="HNH_nuc"/>
</dbReference>
<dbReference type="RefSeq" id="WP_085313685.1">
    <property type="nucleotide sequence ID" value="NZ_CP020749.1"/>
</dbReference>
<accession>A0A1W6AJK9</accession>
<name>A0A1W6AJK9_BACMY</name>
<evidence type="ECO:0000313" key="3">
    <source>
        <dbReference type="Proteomes" id="UP000192932"/>
    </source>
</evidence>
<proteinExistence type="predicted"/>
<dbReference type="InterPro" id="IPR002711">
    <property type="entry name" value="HNH"/>
</dbReference>
<gene>
    <name evidence="2" type="ORF">B7492_33810</name>
</gene>
<dbReference type="GO" id="GO:0003676">
    <property type="term" value="F:nucleic acid binding"/>
    <property type="evidence" value="ECO:0007669"/>
    <property type="project" value="InterPro"/>
</dbReference>
<dbReference type="GO" id="GO:0008270">
    <property type="term" value="F:zinc ion binding"/>
    <property type="evidence" value="ECO:0007669"/>
    <property type="project" value="InterPro"/>
</dbReference>
<dbReference type="EMBL" id="CP020749">
    <property type="protein sequence ID" value="ARJ26009.1"/>
    <property type="molecule type" value="Genomic_DNA"/>
</dbReference>
<keyword evidence="2" id="KW-0378">Hydrolase</keyword>
<organism evidence="2 3">
    <name type="scientific">Bacillus mycoides</name>
    <dbReference type="NCBI Taxonomy" id="1405"/>
    <lineage>
        <taxon>Bacteria</taxon>
        <taxon>Bacillati</taxon>
        <taxon>Bacillota</taxon>
        <taxon>Bacilli</taxon>
        <taxon>Bacillales</taxon>
        <taxon>Bacillaceae</taxon>
        <taxon>Bacillus</taxon>
        <taxon>Bacillus cereus group</taxon>
    </lineage>
</organism>
<keyword evidence="2" id="KW-0255">Endonuclease</keyword>
<sequence length="140" mass="16581">MKTYDELRQEFRNISQLYWKQEGNHKICERCCSNVDIHLHHKKALNLGGTNDIDNLVPLCGECHREYHRHFEGVKSTEYFMSIPKHTELIGVWEMLNSQTVDFLLGKEVKELINQGLQIKRNLQQSSFEEELELNNEHLK</sequence>
<feature type="domain" description="HNH nuclease" evidence="1">
    <location>
        <begin position="18"/>
        <end position="65"/>
    </location>
</feature>
<dbReference type="Proteomes" id="UP000192932">
    <property type="component" value="Plasmid unnamed6"/>
</dbReference>
<dbReference type="Gene3D" id="1.10.30.50">
    <property type="match status" value="1"/>
</dbReference>
<evidence type="ECO:0000313" key="2">
    <source>
        <dbReference type="EMBL" id="ARJ26009.1"/>
    </source>
</evidence>
<dbReference type="GO" id="GO:0004519">
    <property type="term" value="F:endonuclease activity"/>
    <property type="evidence" value="ECO:0007669"/>
    <property type="project" value="UniProtKB-KW"/>
</dbReference>
<dbReference type="Pfam" id="PF01844">
    <property type="entry name" value="HNH"/>
    <property type="match status" value="1"/>
</dbReference>
<geneLocation type="plasmid" evidence="2 3">
    <name>unnamed6</name>
</geneLocation>
<dbReference type="CDD" id="cd00085">
    <property type="entry name" value="HNHc"/>
    <property type="match status" value="1"/>
</dbReference>
<keyword evidence="2" id="KW-0540">Nuclease</keyword>